<dbReference type="AlphaFoldDB" id="A0A9X2WCQ5"/>
<reference evidence="3" key="1">
    <citation type="journal article" date="2022" name="Front. Microbiol.">
        <title>Genome-based taxonomic rearrangement of Oceanobacter-related bacteria including the description of Thalassolituus hydrocarbonoclasticus sp. nov. and Thalassolituus pacificus sp. nov. and emended description of the genus Thalassolituus.</title>
        <authorList>
            <person name="Dong C."/>
            <person name="Wei L."/>
            <person name="Wang J."/>
            <person name="Lai Q."/>
            <person name="Huang Z."/>
            <person name="Shao Z."/>
        </authorList>
    </citation>
    <scope>NUCLEOTIDE SEQUENCE</scope>
    <source>
        <strain evidence="3">59MF3M-4</strain>
    </source>
</reference>
<evidence type="ECO:0000313" key="4">
    <source>
        <dbReference type="Proteomes" id="UP001147830"/>
    </source>
</evidence>
<dbReference type="Proteomes" id="UP001147830">
    <property type="component" value="Unassembled WGS sequence"/>
</dbReference>
<feature type="signal peptide" evidence="2">
    <location>
        <begin position="1"/>
        <end position="21"/>
    </location>
</feature>
<evidence type="ECO:0008006" key="5">
    <source>
        <dbReference type="Google" id="ProtNLM"/>
    </source>
</evidence>
<sequence length="401" mass="41831">MISLKQKTSWLAVASASLALAACGGDSSSSSDNLSLDPLTYTGSDAEATVSTDNYNDIAQKVHAVTLAMVAGNSLQSIGFGGPGGPMIPGPRMLSKAVSNVQASVLAEASSLSKTAAASAPAGVLVTSSNGRSYTSSNTAEGECGGSASFETTFTIKSTASEDDDEASPVDSVGEDSGEDISVTFKDYCAYLDDDVTEIVLNGNMTMNYAYSEQYDYVNDTRSVDGTETGSATLRVTLGDDQVVVKSAMKGRNHADYSYDEELDDDVYNPDTFVYDSARVLQISGNGLSGKHTYTESCDVDPEDPTDTTCTESEVINVGGTNYKLEGYASPYGGVYLTVYLPTFGSVVVRSGSSSPTLCDNYAGFESGSLSVNNGEISITYSGCDAEPVVSYSGNSDLMLQ</sequence>
<dbReference type="EMBL" id="JAOANI010000012">
    <property type="protein sequence ID" value="MCT7358018.1"/>
    <property type="molecule type" value="Genomic_DNA"/>
</dbReference>
<feature type="chain" id="PRO_5040959903" description="Lipoprotein" evidence="2">
    <location>
        <begin position="22"/>
        <end position="401"/>
    </location>
</feature>
<feature type="region of interest" description="Disordered" evidence="1">
    <location>
        <begin position="159"/>
        <end position="178"/>
    </location>
</feature>
<dbReference type="PROSITE" id="PS51257">
    <property type="entry name" value="PROKAR_LIPOPROTEIN"/>
    <property type="match status" value="1"/>
</dbReference>
<dbReference type="RefSeq" id="WP_260974944.1">
    <property type="nucleotide sequence ID" value="NZ_JAOANI010000012.1"/>
</dbReference>
<protein>
    <recommendedName>
        <fullName evidence="5">Lipoprotein</fullName>
    </recommendedName>
</protein>
<keyword evidence="4" id="KW-1185">Reference proteome</keyword>
<reference evidence="3" key="2">
    <citation type="submission" date="2022-08" db="EMBL/GenBank/DDBJ databases">
        <authorList>
            <person name="Dong C."/>
        </authorList>
    </citation>
    <scope>NUCLEOTIDE SEQUENCE</scope>
    <source>
        <strain evidence="3">59MF3M-4</strain>
    </source>
</reference>
<gene>
    <name evidence="3" type="ORF">NYR02_03145</name>
</gene>
<name>A0A9X2WCQ5_9GAMM</name>
<feature type="compositionally biased region" description="Acidic residues" evidence="1">
    <location>
        <begin position="161"/>
        <end position="178"/>
    </location>
</feature>
<comment type="caution">
    <text evidence="3">The sequence shown here is derived from an EMBL/GenBank/DDBJ whole genome shotgun (WGS) entry which is preliminary data.</text>
</comment>
<evidence type="ECO:0000256" key="2">
    <source>
        <dbReference type="SAM" id="SignalP"/>
    </source>
</evidence>
<proteinExistence type="predicted"/>
<organism evidence="3 4">
    <name type="scientific">Thalassolituus pacificus</name>
    <dbReference type="NCBI Taxonomy" id="2975440"/>
    <lineage>
        <taxon>Bacteria</taxon>
        <taxon>Pseudomonadati</taxon>
        <taxon>Pseudomonadota</taxon>
        <taxon>Gammaproteobacteria</taxon>
        <taxon>Oceanospirillales</taxon>
        <taxon>Oceanospirillaceae</taxon>
        <taxon>Thalassolituus</taxon>
    </lineage>
</organism>
<evidence type="ECO:0000256" key="1">
    <source>
        <dbReference type="SAM" id="MobiDB-lite"/>
    </source>
</evidence>
<accession>A0A9X2WCQ5</accession>
<keyword evidence="2" id="KW-0732">Signal</keyword>
<evidence type="ECO:0000313" key="3">
    <source>
        <dbReference type="EMBL" id="MCT7358018.1"/>
    </source>
</evidence>